<keyword evidence="1" id="KW-0175">Coiled coil</keyword>
<reference evidence="4" key="2">
    <citation type="submission" date="2023-05" db="EMBL/GenBank/DDBJ databases">
        <authorList>
            <consortium name="Lawrence Berkeley National Laboratory"/>
            <person name="Steindorff A."/>
            <person name="Hensen N."/>
            <person name="Bonometti L."/>
            <person name="Westerberg I."/>
            <person name="Brannstrom I.O."/>
            <person name="Guillou S."/>
            <person name="Cros-Aarteil S."/>
            <person name="Calhoun S."/>
            <person name="Haridas S."/>
            <person name="Kuo A."/>
            <person name="Mondo S."/>
            <person name="Pangilinan J."/>
            <person name="Riley R."/>
            <person name="Labutti K."/>
            <person name="Andreopoulos B."/>
            <person name="Lipzen A."/>
            <person name="Chen C."/>
            <person name="Yanf M."/>
            <person name="Daum C."/>
            <person name="Ng V."/>
            <person name="Clum A."/>
            <person name="Ohm R."/>
            <person name="Martin F."/>
            <person name="Silar P."/>
            <person name="Natvig D."/>
            <person name="Lalanne C."/>
            <person name="Gautier V."/>
            <person name="Ament-Velasquez S.L."/>
            <person name="Kruys A."/>
            <person name="Hutchinson M.I."/>
            <person name="Powell A.J."/>
            <person name="Barry K."/>
            <person name="Miller A.N."/>
            <person name="Grigoriev I.V."/>
            <person name="Debuchy R."/>
            <person name="Gladieux P."/>
            <person name="Thoren M.H."/>
            <person name="Johannesson H."/>
        </authorList>
    </citation>
    <scope>NUCLEOTIDE SEQUENCE</scope>
    <source>
        <strain evidence="4">CBS 990.96</strain>
    </source>
</reference>
<accession>A0AAN7BUF4</accession>
<feature type="compositionally biased region" description="Basic residues" evidence="2">
    <location>
        <begin position="1"/>
        <end position="11"/>
    </location>
</feature>
<keyword evidence="3" id="KW-0472">Membrane</keyword>
<feature type="transmembrane region" description="Helical" evidence="3">
    <location>
        <begin position="810"/>
        <end position="832"/>
    </location>
</feature>
<reference evidence="4" key="1">
    <citation type="journal article" date="2023" name="Mol. Phylogenet. Evol.">
        <title>Genome-scale phylogeny and comparative genomics of the fungal order Sordariales.</title>
        <authorList>
            <person name="Hensen N."/>
            <person name="Bonometti L."/>
            <person name="Westerberg I."/>
            <person name="Brannstrom I.O."/>
            <person name="Guillou S."/>
            <person name="Cros-Aarteil S."/>
            <person name="Calhoun S."/>
            <person name="Haridas S."/>
            <person name="Kuo A."/>
            <person name="Mondo S."/>
            <person name="Pangilinan J."/>
            <person name="Riley R."/>
            <person name="LaButti K."/>
            <person name="Andreopoulos B."/>
            <person name="Lipzen A."/>
            <person name="Chen C."/>
            <person name="Yan M."/>
            <person name="Daum C."/>
            <person name="Ng V."/>
            <person name="Clum A."/>
            <person name="Steindorff A."/>
            <person name="Ohm R.A."/>
            <person name="Martin F."/>
            <person name="Silar P."/>
            <person name="Natvig D.O."/>
            <person name="Lalanne C."/>
            <person name="Gautier V."/>
            <person name="Ament-Velasquez S.L."/>
            <person name="Kruys A."/>
            <person name="Hutchinson M.I."/>
            <person name="Powell A.J."/>
            <person name="Barry K."/>
            <person name="Miller A.N."/>
            <person name="Grigoriev I.V."/>
            <person name="Debuchy R."/>
            <person name="Gladieux P."/>
            <person name="Hiltunen Thoren M."/>
            <person name="Johannesson H."/>
        </authorList>
    </citation>
    <scope>NUCLEOTIDE SEQUENCE</scope>
    <source>
        <strain evidence="4">CBS 990.96</strain>
    </source>
</reference>
<feature type="transmembrane region" description="Helical" evidence="3">
    <location>
        <begin position="754"/>
        <end position="776"/>
    </location>
</feature>
<dbReference type="AlphaFoldDB" id="A0AAN7BUF4"/>
<protein>
    <submittedName>
        <fullName evidence="4">Uncharacterized protein</fullName>
    </submittedName>
</protein>
<organism evidence="4 5">
    <name type="scientific">Podospora fimiseda</name>
    <dbReference type="NCBI Taxonomy" id="252190"/>
    <lineage>
        <taxon>Eukaryota</taxon>
        <taxon>Fungi</taxon>
        <taxon>Dikarya</taxon>
        <taxon>Ascomycota</taxon>
        <taxon>Pezizomycotina</taxon>
        <taxon>Sordariomycetes</taxon>
        <taxon>Sordariomycetidae</taxon>
        <taxon>Sordariales</taxon>
        <taxon>Podosporaceae</taxon>
        <taxon>Podospora</taxon>
    </lineage>
</organism>
<feature type="transmembrane region" description="Helical" evidence="3">
    <location>
        <begin position="838"/>
        <end position="859"/>
    </location>
</feature>
<keyword evidence="3" id="KW-1133">Transmembrane helix</keyword>
<feature type="region of interest" description="Disordered" evidence="2">
    <location>
        <begin position="1"/>
        <end position="64"/>
    </location>
</feature>
<feature type="compositionally biased region" description="Acidic residues" evidence="2">
    <location>
        <begin position="54"/>
        <end position="64"/>
    </location>
</feature>
<feature type="transmembrane region" description="Helical" evidence="3">
    <location>
        <begin position="1033"/>
        <end position="1064"/>
    </location>
</feature>
<dbReference type="Proteomes" id="UP001301958">
    <property type="component" value="Unassembled WGS sequence"/>
</dbReference>
<evidence type="ECO:0000256" key="1">
    <source>
        <dbReference type="SAM" id="Coils"/>
    </source>
</evidence>
<feature type="region of interest" description="Disordered" evidence="2">
    <location>
        <begin position="543"/>
        <end position="581"/>
    </location>
</feature>
<feature type="transmembrane region" description="Helical" evidence="3">
    <location>
        <begin position="986"/>
        <end position="1007"/>
    </location>
</feature>
<dbReference type="EMBL" id="MU865305">
    <property type="protein sequence ID" value="KAK4229720.1"/>
    <property type="molecule type" value="Genomic_DNA"/>
</dbReference>
<evidence type="ECO:0000313" key="5">
    <source>
        <dbReference type="Proteomes" id="UP001301958"/>
    </source>
</evidence>
<evidence type="ECO:0000256" key="2">
    <source>
        <dbReference type="SAM" id="MobiDB-lite"/>
    </source>
</evidence>
<name>A0AAN7BUF4_9PEZI</name>
<gene>
    <name evidence="4" type="ORF">QBC38DRAFT_543118</name>
</gene>
<keyword evidence="3" id="KW-0812">Transmembrane</keyword>
<keyword evidence="5" id="KW-1185">Reference proteome</keyword>
<evidence type="ECO:0000313" key="4">
    <source>
        <dbReference type="EMBL" id="KAK4229720.1"/>
    </source>
</evidence>
<proteinExistence type="predicted"/>
<sequence>MSPLQGRKHSSNAKMRPPRTFNPFLRRGAGSDAGSDDTIVVSDDGDYRLTPEYESADEDEERLPEDDELAIPHNIIVPDRLKFAKRLELYENRIAADPVTGESKVIKDNWAHLYDAWGLGSKHIHVMERIGIDEALICPRVQQAPGATGQISNAAGVIAGASAVSWYKPWVWGPFDWMKDIGFTGWTSRGGLKFKRMTLARELGADDGWRPPRIGFVKEWPNEEDEDDWFQHTYNHLFLRIESFTKKYIDVGDIDPRGYHGRYIWLEDLPKEFLGFVKTAARQDNLTGGWVGLLTVSTYRRCLVISIIAKILEKYIFDELLFGGREDQWRMLSSQDTSLVALEGYQRKNIRAQTTRATLRGKTLTPYFWACVDRISLQLMTLLAPLVLVLDRHCSDSHRNSLRGMYQDIHAIVAHAGFFQIGLAWSHDIFRFSWPFLGQTWDLDQAHYDGGPWELSKKRSLLADQIAQNAYKAAFEVAKKLDDKQQAALKKLADEGRARRRSSLAVIQNVDNMIEITKAAQKDYLVKRKAYMEAKAKKEAKITERAEGRLARGVSSPARRDPGEPPLPPARRRSSAKEQADLEGAEVVARNVMTAADDALKTVNDLEKAMVDAIKTAEERAVARAKSALRDVDFQIQYRKIRLNELRAAGAEANVAAVDDTDDQIKKFVAMRYEYAQKLLLANRRAEARAKKLGDQRLKEAQEAAEEAKRLERRRARQPPPILSWNWFKSIPGTLLSWTWWVVWGIIYHVAWRIIWGIFQKIISMFIGSWNIFVWLMTRAPMIWLKDQFVYYIWDTQPVILVRHFSLETVYTIISTLYAIYLLTYNFLSFIWNLLQGTFFWIFAVPPFNWFAGTIIWNLSQIKRFTLYIHSWTYIPLKNASIRFYNYLYPKRDTTFDPIDWPKQPTPSNRLAKVQMVLWPALHRYSREGPLDPETGTCKQGETIVRLNKSQVVYYAGQSDAAKDAAESQPNLSGHIKEARWERVKAWVWPLSYLLSTSIILLFIHWLGQQYFPPLDQALTFAENFLYTLGRTIIVSFLILLLNILMCFLQLFVTWLKLIFWLAYALRNLFARLVGAQLTSPASGLQFAPGGWMLPWFEWSTWSFIWPEPAETTMSFGGDSTWEAAGLQFPEFSLKNIIRLLKMLWREFQINWQTRTFTRTIKYPWLRMFVPLVKLMSPVRGDC</sequence>
<evidence type="ECO:0000256" key="3">
    <source>
        <dbReference type="SAM" id="Phobius"/>
    </source>
</evidence>
<comment type="caution">
    <text evidence="4">The sequence shown here is derived from an EMBL/GenBank/DDBJ whole genome shotgun (WGS) entry which is preliminary data.</text>
</comment>
<feature type="coiled-coil region" evidence="1">
    <location>
        <begin position="676"/>
        <end position="718"/>
    </location>
</feature>